<dbReference type="SUPFAM" id="SSF141000">
    <property type="entry name" value="Glu-tRNAGln amidotransferase C subunit"/>
    <property type="match status" value="1"/>
</dbReference>
<organism evidence="2">
    <name type="scientific">Schlesneria paludicola</name>
    <dbReference type="NCBI Taxonomy" id="360056"/>
    <lineage>
        <taxon>Bacteria</taxon>
        <taxon>Pseudomonadati</taxon>
        <taxon>Planctomycetota</taxon>
        <taxon>Planctomycetia</taxon>
        <taxon>Planctomycetales</taxon>
        <taxon>Planctomycetaceae</taxon>
        <taxon>Schlesneria</taxon>
    </lineage>
</organism>
<dbReference type="GO" id="GO:0070681">
    <property type="term" value="P:glutaminyl-tRNAGln biosynthesis via transamidation"/>
    <property type="evidence" value="ECO:0007669"/>
    <property type="project" value="TreeGrafter"/>
</dbReference>
<gene>
    <name evidence="1 2" type="primary">gatC</name>
    <name evidence="2" type="ORF">ENS64_14190</name>
</gene>
<dbReference type="EC" id="6.3.5.-" evidence="1"/>
<comment type="catalytic activity">
    <reaction evidence="1">
        <text>L-glutamyl-tRNA(Gln) + L-glutamine + ATP + H2O = L-glutaminyl-tRNA(Gln) + L-glutamate + ADP + phosphate + H(+)</text>
        <dbReference type="Rhea" id="RHEA:17521"/>
        <dbReference type="Rhea" id="RHEA-COMP:9681"/>
        <dbReference type="Rhea" id="RHEA-COMP:9684"/>
        <dbReference type="ChEBI" id="CHEBI:15377"/>
        <dbReference type="ChEBI" id="CHEBI:15378"/>
        <dbReference type="ChEBI" id="CHEBI:29985"/>
        <dbReference type="ChEBI" id="CHEBI:30616"/>
        <dbReference type="ChEBI" id="CHEBI:43474"/>
        <dbReference type="ChEBI" id="CHEBI:58359"/>
        <dbReference type="ChEBI" id="CHEBI:78520"/>
        <dbReference type="ChEBI" id="CHEBI:78521"/>
        <dbReference type="ChEBI" id="CHEBI:456216"/>
    </reaction>
</comment>
<dbReference type="HAMAP" id="MF_00122">
    <property type="entry name" value="GatC"/>
    <property type="match status" value="1"/>
</dbReference>
<comment type="caution">
    <text evidence="2">The sequence shown here is derived from an EMBL/GenBank/DDBJ whole genome shotgun (WGS) entry which is preliminary data.</text>
</comment>
<keyword evidence="1" id="KW-0547">Nucleotide-binding</keyword>
<comment type="subunit">
    <text evidence="1">Heterotrimer of A, B and C subunits.</text>
</comment>
<sequence length="96" mass="10589">MPLPRETVLKVAQLARLQLAPEEIDAFAEQLGAILDYVSRLDELDTRQVEPMVHAIEVANVFRDDVLVPSLPRPVALANAPKTDGKYFLVPAILEG</sequence>
<dbReference type="Pfam" id="PF02686">
    <property type="entry name" value="GatC"/>
    <property type="match status" value="1"/>
</dbReference>
<dbReference type="Gene3D" id="1.10.20.60">
    <property type="entry name" value="Glu-tRNAGln amidotransferase C subunit, N-terminal domain"/>
    <property type="match status" value="1"/>
</dbReference>
<dbReference type="GO" id="GO:0050567">
    <property type="term" value="F:glutaminyl-tRNA synthase (glutamine-hydrolyzing) activity"/>
    <property type="evidence" value="ECO:0007669"/>
    <property type="project" value="UniProtKB-UniRule"/>
</dbReference>
<dbReference type="GO" id="GO:0006412">
    <property type="term" value="P:translation"/>
    <property type="evidence" value="ECO:0007669"/>
    <property type="project" value="UniProtKB-UniRule"/>
</dbReference>
<accession>A0A7C4LS07</accession>
<dbReference type="EMBL" id="DSVQ01000016">
    <property type="protein sequence ID" value="HGT40391.1"/>
    <property type="molecule type" value="Genomic_DNA"/>
</dbReference>
<dbReference type="GO" id="GO:0016740">
    <property type="term" value="F:transferase activity"/>
    <property type="evidence" value="ECO:0007669"/>
    <property type="project" value="UniProtKB-KW"/>
</dbReference>
<dbReference type="InterPro" id="IPR036113">
    <property type="entry name" value="Asp/Glu-ADT_sf_sub_c"/>
</dbReference>
<keyword evidence="1" id="KW-0067">ATP-binding</keyword>
<dbReference type="AlphaFoldDB" id="A0A7C4LS07"/>
<dbReference type="GO" id="GO:0006450">
    <property type="term" value="P:regulation of translational fidelity"/>
    <property type="evidence" value="ECO:0007669"/>
    <property type="project" value="InterPro"/>
</dbReference>
<dbReference type="InterPro" id="IPR003837">
    <property type="entry name" value="GatC"/>
</dbReference>
<keyword evidence="1" id="KW-0436">Ligase</keyword>
<name>A0A7C4LS07_9PLAN</name>
<evidence type="ECO:0000256" key="1">
    <source>
        <dbReference type="HAMAP-Rule" id="MF_00122"/>
    </source>
</evidence>
<keyword evidence="1" id="KW-0648">Protein biosynthesis</keyword>
<protein>
    <recommendedName>
        <fullName evidence="1">Aspartyl/glutamyl-tRNA(Asn/Gln) amidotransferase subunit C</fullName>
        <shortName evidence="1">Asp/Glu-ADT subunit C</shortName>
        <ecNumber evidence="1">6.3.5.-</ecNumber>
    </recommendedName>
</protein>
<dbReference type="PANTHER" id="PTHR15004:SF0">
    <property type="entry name" value="GLUTAMYL-TRNA(GLN) AMIDOTRANSFERASE SUBUNIT C, MITOCHONDRIAL"/>
    <property type="match status" value="1"/>
</dbReference>
<reference evidence="2" key="1">
    <citation type="journal article" date="2020" name="mSystems">
        <title>Genome- and Community-Level Interaction Insights into Carbon Utilization and Element Cycling Functions of Hydrothermarchaeota in Hydrothermal Sediment.</title>
        <authorList>
            <person name="Zhou Z."/>
            <person name="Liu Y."/>
            <person name="Xu W."/>
            <person name="Pan J."/>
            <person name="Luo Z.H."/>
            <person name="Li M."/>
        </authorList>
    </citation>
    <scope>NUCLEOTIDE SEQUENCE [LARGE SCALE GENOMIC DNA]</scope>
    <source>
        <strain evidence="2">SpSt-508</strain>
    </source>
</reference>
<comment type="similarity">
    <text evidence="1">Belongs to the GatC family.</text>
</comment>
<dbReference type="GO" id="GO:0005524">
    <property type="term" value="F:ATP binding"/>
    <property type="evidence" value="ECO:0007669"/>
    <property type="project" value="UniProtKB-KW"/>
</dbReference>
<dbReference type="PANTHER" id="PTHR15004">
    <property type="entry name" value="GLUTAMYL-TRNA(GLN) AMIDOTRANSFERASE SUBUNIT C, MITOCHONDRIAL"/>
    <property type="match status" value="1"/>
</dbReference>
<comment type="function">
    <text evidence="1">Allows the formation of correctly charged Asn-tRNA(Asn) or Gln-tRNA(Gln) through the transamidation of misacylated Asp-tRNA(Asn) or Glu-tRNA(Gln) in organisms which lack either or both of asparaginyl-tRNA or glutaminyl-tRNA synthetases. The reaction takes place in the presence of glutamine and ATP through an activated phospho-Asp-tRNA(Asn) or phospho-Glu-tRNA(Gln).</text>
</comment>
<dbReference type="NCBIfam" id="TIGR00135">
    <property type="entry name" value="gatC"/>
    <property type="match status" value="1"/>
</dbReference>
<proteinExistence type="inferred from homology"/>
<comment type="catalytic activity">
    <reaction evidence="1">
        <text>L-aspartyl-tRNA(Asn) + L-glutamine + ATP + H2O = L-asparaginyl-tRNA(Asn) + L-glutamate + ADP + phosphate + 2 H(+)</text>
        <dbReference type="Rhea" id="RHEA:14513"/>
        <dbReference type="Rhea" id="RHEA-COMP:9674"/>
        <dbReference type="Rhea" id="RHEA-COMP:9677"/>
        <dbReference type="ChEBI" id="CHEBI:15377"/>
        <dbReference type="ChEBI" id="CHEBI:15378"/>
        <dbReference type="ChEBI" id="CHEBI:29985"/>
        <dbReference type="ChEBI" id="CHEBI:30616"/>
        <dbReference type="ChEBI" id="CHEBI:43474"/>
        <dbReference type="ChEBI" id="CHEBI:58359"/>
        <dbReference type="ChEBI" id="CHEBI:78515"/>
        <dbReference type="ChEBI" id="CHEBI:78516"/>
        <dbReference type="ChEBI" id="CHEBI:456216"/>
    </reaction>
</comment>
<keyword evidence="2" id="KW-0808">Transferase</keyword>
<evidence type="ECO:0000313" key="2">
    <source>
        <dbReference type="EMBL" id="HGT40391.1"/>
    </source>
</evidence>